<accession>A0A0S2I1T8</accession>
<dbReference type="STRING" id="1307839.L21SP5_02564"/>
<keyword evidence="1" id="KW-0830">Ubiquinone</keyword>
<dbReference type="KEGG" id="blq:L21SP5_02564"/>
<dbReference type="SUPFAM" id="SSF52833">
    <property type="entry name" value="Thioredoxin-like"/>
    <property type="match status" value="1"/>
</dbReference>
<name>A0A0S2I1T8_9BACT</name>
<gene>
    <name evidence="1" type="ORF">L21SP5_02564</name>
</gene>
<reference evidence="1 2" key="1">
    <citation type="submission" date="2015-11" db="EMBL/GenBank/DDBJ databases">
        <title>Description and complete genome sequence of a novel strain predominating in hypersaline microbial mats and representing a new family of the Bacteriodetes phylum.</title>
        <authorList>
            <person name="Spring S."/>
            <person name="Bunk B."/>
            <person name="Sproer C."/>
            <person name="Klenk H.-P."/>
        </authorList>
    </citation>
    <scope>NUCLEOTIDE SEQUENCE [LARGE SCALE GENOMIC DNA]</scope>
    <source>
        <strain evidence="1 2">L21-Spi-D4</strain>
    </source>
</reference>
<dbReference type="EMBL" id="CP013118">
    <property type="protein sequence ID" value="ALO16187.1"/>
    <property type="molecule type" value="Genomic_DNA"/>
</dbReference>
<dbReference type="AlphaFoldDB" id="A0A0S2I1T8"/>
<dbReference type="RefSeq" id="WP_057953581.1">
    <property type="nucleotide sequence ID" value="NZ_CP013118.1"/>
</dbReference>
<dbReference type="OrthoDB" id="9807975at2"/>
<dbReference type="Gene3D" id="3.40.30.10">
    <property type="entry name" value="Glutaredoxin"/>
    <property type="match status" value="1"/>
</dbReference>
<evidence type="ECO:0000313" key="2">
    <source>
        <dbReference type="Proteomes" id="UP000064893"/>
    </source>
</evidence>
<organism evidence="1 2">
    <name type="scientific">Salinivirga cyanobacteriivorans</name>
    <dbReference type="NCBI Taxonomy" id="1307839"/>
    <lineage>
        <taxon>Bacteria</taxon>
        <taxon>Pseudomonadati</taxon>
        <taxon>Bacteroidota</taxon>
        <taxon>Bacteroidia</taxon>
        <taxon>Bacteroidales</taxon>
        <taxon>Salinivirgaceae</taxon>
        <taxon>Salinivirga</taxon>
    </lineage>
</organism>
<proteinExistence type="predicted"/>
<evidence type="ECO:0000313" key="1">
    <source>
        <dbReference type="EMBL" id="ALO16187.1"/>
    </source>
</evidence>
<protein>
    <submittedName>
        <fullName evidence="1">NADH:ubiquinone oxidoreductase 24 kD subunit</fullName>
    </submittedName>
</protein>
<sequence length="88" mass="9825">METKKIQIVICTGTLCHVLGGAELPSLEQHLPNHLKNQVDIKGSPCINHCKNTDMRPPFVEINGEVIEQASITRIREHLEKLTANDSK</sequence>
<dbReference type="InterPro" id="IPR036249">
    <property type="entry name" value="Thioredoxin-like_sf"/>
</dbReference>
<keyword evidence="2" id="KW-1185">Reference proteome</keyword>
<dbReference type="Proteomes" id="UP000064893">
    <property type="component" value="Chromosome"/>
</dbReference>